<dbReference type="Proteomes" id="UP000688947">
    <property type="component" value="Unassembled WGS sequence"/>
</dbReference>
<evidence type="ECO:0000256" key="1">
    <source>
        <dbReference type="SAM" id="Phobius"/>
    </source>
</evidence>
<protein>
    <submittedName>
        <fullName evidence="2">Uncharacterized protein</fullName>
    </submittedName>
</protein>
<sequence length="97" mass="11030">MCRTPTSQLQCEVPVGHHTALKARARSFAKRFEKCRSRVVQELQCLQVSRSGRYSVERMLALTEYTRSTSRLRAVLVCAVTPLPMLVTVIIQESVHK</sequence>
<evidence type="ECO:0000313" key="2">
    <source>
        <dbReference type="EMBL" id="KAG6963546.1"/>
    </source>
</evidence>
<comment type="caution">
    <text evidence="2">The sequence shown here is derived from an EMBL/GenBank/DDBJ whole genome shotgun (WGS) entry which is preliminary data.</text>
</comment>
<gene>
    <name evidence="2" type="ORF">JG687_00006501</name>
</gene>
<keyword evidence="1" id="KW-0472">Membrane</keyword>
<evidence type="ECO:0000313" key="3">
    <source>
        <dbReference type="Proteomes" id="UP000688947"/>
    </source>
</evidence>
<reference evidence="2" key="1">
    <citation type="submission" date="2021-01" db="EMBL/GenBank/DDBJ databases">
        <title>Phytophthora aleatoria, a newly-described species from Pinus radiata is distinct from Phytophthora cactorum isolates based on comparative genomics.</title>
        <authorList>
            <person name="Mcdougal R."/>
            <person name="Panda P."/>
            <person name="Williams N."/>
            <person name="Studholme D.J."/>
        </authorList>
    </citation>
    <scope>NUCLEOTIDE SEQUENCE</scope>
    <source>
        <strain evidence="2">NZFS 3830</strain>
    </source>
</reference>
<accession>A0A8T1UME7</accession>
<dbReference type="EMBL" id="JAENGZ010000265">
    <property type="protein sequence ID" value="KAG6963546.1"/>
    <property type="molecule type" value="Genomic_DNA"/>
</dbReference>
<organism evidence="2 3">
    <name type="scientific">Phytophthora cactorum</name>
    <dbReference type="NCBI Taxonomy" id="29920"/>
    <lineage>
        <taxon>Eukaryota</taxon>
        <taxon>Sar</taxon>
        <taxon>Stramenopiles</taxon>
        <taxon>Oomycota</taxon>
        <taxon>Peronosporomycetes</taxon>
        <taxon>Peronosporales</taxon>
        <taxon>Peronosporaceae</taxon>
        <taxon>Phytophthora</taxon>
    </lineage>
</organism>
<dbReference type="AlphaFoldDB" id="A0A8T1UME7"/>
<feature type="transmembrane region" description="Helical" evidence="1">
    <location>
        <begin position="72"/>
        <end position="91"/>
    </location>
</feature>
<proteinExistence type="predicted"/>
<name>A0A8T1UME7_9STRA</name>
<keyword evidence="1" id="KW-0812">Transmembrane</keyword>
<keyword evidence="1" id="KW-1133">Transmembrane helix</keyword>